<sequence length="397" mass="45079">MWTIDVLGALVVRRDGELLPPLPPLPAAVLVCLALAGRRGVKTQELLDAVVNPNGGRAIASKPALHKHFETLHKLGLPIPRFGTLVTDGYALDMNRVEVDAAEFVSRVRELPAAPTEAQAAELLGFWREDPRAAHPRVRGSRWNPVYRARASLLTSIRSARLEEIAGLEEFLELFPSDPDCAPLRDRLVRVERKRLLVVEDDVLEQIVDALDGYDCVPIGDMDEWYRRLKNDRDSILRCHGALVDLHLTDALNDEQGFDIVEWLRENTEIPTALMTVAPPWDDYGEGPQIHRNRFRLVRIVNKQKDRLNRRLNLPAIRSTAKVLTSDDEEDVRTRLATWLESAYFHAAQRLRRTRNRDGGRRLRECERSAEAARRSLESDTLPAAESAVREFVRAWT</sequence>
<reference evidence="1 2" key="1">
    <citation type="submission" date="2019-06" db="EMBL/GenBank/DDBJ databases">
        <title>Sequencing the genomes of 1000 actinobacteria strains.</title>
        <authorList>
            <person name="Klenk H.-P."/>
        </authorList>
    </citation>
    <scope>NUCLEOTIDE SEQUENCE [LARGE SCALE GENOMIC DNA]</scope>
    <source>
        <strain evidence="1 2">DSM 45043</strain>
    </source>
</reference>
<dbReference type="InterPro" id="IPR036388">
    <property type="entry name" value="WH-like_DNA-bd_sf"/>
</dbReference>
<protein>
    <recommendedName>
        <fullName evidence="3">DNA-binding SARP family transcriptional activator</fullName>
    </recommendedName>
</protein>
<evidence type="ECO:0000313" key="1">
    <source>
        <dbReference type="EMBL" id="TQM66502.1"/>
    </source>
</evidence>
<keyword evidence="2" id="KW-1185">Reference proteome</keyword>
<gene>
    <name evidence="1" type="ORF">FHX41_0076</name>
</gene>
<dbReference type="AlphaFoldDB" id="A0A543I7C1"/>
<proteinExistence type="predicted"/>
<evidence type="ECO:0000313" key="2">
    <source>
        <dbReference type="Proteomes" id="UP000316706"/>
    </source>
</evidence>
<comment type="caution">
    <text evidence="1">The sequence shown here is derived from an EMBL/GenBank/DDBJ whole genome shotgun (WGS) entry which is preliminary data.</text>
</comment>
<name>A0A543I7C1_9ACTN</name>
<dbReference type="Proteomes" id="UP000316706">
    <property type="component" value="Unassembled WGS sequence"/>
</dbReference>
<organism evidence="1 2">
    <name type="scientific">Actinomadura hallensis</name>
    <dbReference type="NCBI Taxonomy" id="337895"/>
    <lineage>
        <taxon>Bacteria</taxon>
        <taxon>Bacillati</taxon>
        <taxon>Actinomycetota</taxon>
        <taxon>Actinomycetes</taxon>
        <taxon>Streptosporangiales</taxon>
        <taxon>Thermomonosporaceae</taxon>
        <taxon>Actinomadura</taxon>
    </lineage>
</organism>
<accession>A0A543I7C1</accession>
<evidence type="ECO:0008006" key="3">
    <source>
        <dbReference type="Google" id="ProtNLM"/>
    </source>
</evidence>
<dbReference type="EMBL" id="VFPO01000001">
    <property type="protein sequence ID" value="TQM66502.1"/>
    <property type="molecule type" value="Genomic_DNA"/>
</dbReference>
<dbReference type="Gene3D" id="1.10.10.10">
    <property type="entry name" value="Winged helix-like DNA-binding domain superfamily/Winged helix DNA-binding domain"/>
    <property type="match status" value="1"/>
</dbReference>